<dbReference type="SUPFAM" id="SSF48179">
    <property type="entry name" value="6-phosphogluconate dehydrogenase C-terminal domain-like"/>
    <property type="match status" value="1"/>
</dbReference>
<feature type="binding site" evidence="4">
    <location>
        <position position="94"/>
    </location>
    <ligand>
        <name>NAD(+)</name>
        <dbReference type="ChEBI" id="CHEBI:57540"/>
    </ligand>
</feature>
<dbReference type="PIRSF" id="PIRSF000105">
    <property type="entry name" value="HCDH"/>
    <property type="match status" value="1"/>
</dbReference>
<dbReference type="InterPro" id="IPR006176">
    <property type="entry name" value="3-OHacyl-CoA_DH_NAD-bd"/>
</dbReference>
<keyword evidence="4" id="KW-0520">NAD</keyword>
<dbReference type="SUPFAM" id="SSF51735">
    <property type="entry name" value="NAD(P)-binding Rossmann-fold domains"/>
    <property type="match status" value="1"/>
</dbReference>
<feature type="binding site" evidence="4">
    <location>
        <position position="99"/>
    </location>
    <ligand>
        <name>NAD(+)</name>
        <dbReference type="ChEBI" id="CHEBI:57540"/>
    </ligand>
</feature>
<feature type="binding site" evidence="4">
    <location>
        <position position="145"/>
    </location>
    <ligand>
        <name>NAD(+)</name>
        <dbReference type="ChEBI" id="CHEBI:57540"/>
    </ligand>
</feature>
<dbReference type="GO" id="GO:0070403">
    <property type="term" value="F:NAD+ binding"/>
    <property type="evidence" value="ECO:0007669"/>
    <property type="project" value="InterPro"/>
</dbReference>
<gene>
    <name evidence="7" type="ORF">CH341_01310</name>
</gene>
<evidence type="ECO:0000256" key="3">
    <source>
        <dbReference type="PIRSR" id="PIRSR000105-1"/>
    </source>
</evidence>
<feature type="site" description="Important for catalytic activity" evidence="3">
    <location>
        <position position="142"/>
    </location>
</feature>
<evidence type="ECO:0000256" key="1">
    <source>
        <dbReference type="ARBA" id="ARBA00009463"/>
    </source>
</evidence>
<dbReference type="Gene3D" id="1.10.1040.10">
    <property type="entry name" value="N-(1-d-carboxylethyl)-l-norvaline Dehydrogenase, domain 2"/>
    <property type="match status" value="1"/>
</dbReference>
<feature type="binding site" evidence="4">
    <location>
        <position position="276"/>
    </location>
    <ligand>
        <name>NAD(+)</name>
        <dbReference type="ChEBI" id="CHEBI:57540"/>
    </ligand>
</feature>
<dbReference type="GO" id="GO:0008691">
    <property type="term" value="F:3-hydroxybutyryl-CoA dehydrogenase activity"/>
    <property type="evidence" value="ECO:0007669"/>
    <property type="project" value="UniProtKB-EC"/>
</dbReference>
<proteinExistence type="inferred from homology"/>
<protein>
    <submittedName>
        <fullName evidence="7">3-hydroxybutyryl-CoA dehydrogenase</fullName>
        <ecNumber evidence="7">1.1.1.157</ecNumber>
    </submittedName>
</protein>
<dbReference type="Proteomes" id="UP000249130">
    <property type="component" value="Unassembled WGS sequence"/>
</dbReference>
<dbReference type="InterPro" id="IPR022694">
    <property type="entry name" value="3-OHacyl-CoA_DH"/>
</dbReference>
<dbReference type="RefSeq" id="WP_111417230.1">
    <property type="nucleotide sequence ID" value="NZ_NPEX01000004.1"/>
</dbReference>
<dbReference type="AlphaFoldDB" id="A0A327L4W7"/>
<feature type="binding site" evidence="4">
    <location>
        <position position="121"/>
    </location>
    <ligand>
        <name>NAD(+)</name>
        <dbReference type="ChEBI" id="CHEBI:57540"/>
    </ligand>
</feature>
<dbReference type="InterPro" id="IPR006108">
    <property type="entry name" value="3HC_DH_C"/>
</dbReference>
<dbReference type="PROSITE" id="PS00067">
    <property type="entry name" value="3HCDH"/>
    <property type="match status" value="1"/>
</dbReference>
<dbReference type="EMBL" id="NPEX01000004">
    <property type="protein sequence ID" value="RAI45979.1"/>
    <property type="molecule type" value="Genomic_DNA"/>
</dbReference>
<dbReference type="InterPro" id="IPR008927">
    <property type="entry name" value="6-PGluconate_DH-like_C_sf"/>
</dbReference>
<dbReference type="Gene3D" id="3.40.50.720">
    <property type="entry name" value="NAD(P)-binding Rossmann-like Domain"/>
    <property type="match status" value="1"/>
</dbReference>
<dbReference type="Pfam" id="PF02737">
    <property type="entry name" value="3HCDH_N"/>
    <property type="match status" value="1"/>
</dbReference>
<comment type="similarity">
    <text evidence="1">Belongs to the 3-hydroxyacyl-CoA dehydrogenase family.</text>
</comment>
<accession>A0A327L4W7</accession>
<keyword evidence="2 7" id="KW-0560">Oxidoreductase</keyword>
<dbReference type="InterPro" id="IPR013328">
    <property type="entry name" value="6PGD_dom2"/>
</dbReference>
<feature type="domain" description="3-hydroxyacyl-CoA dehydrogenase NAD binding" evidence="6">
    <location>
        <begin position="8"/>
        <end position="183"/>
    </location>
</feature>
<dbReference type="OrthoDB" id="9771883at2"/>
<sequence length="288" mass="31093">MSSVVRRIGVVGAGTMGNGIAQLFATAGHRVTMCDLKPEFLDRAMATIARNLDRQVARKTLDATDRTAAVARIVPTAAMGDLADCDVVVEAVLEDFTTKGAVIRQLDTICRRDAIIATNTSSISVTQLAAVSIVPERVVGMHFFNPVPMMELVEIIRGLQTADAVCETVMELTRAVGKTPKLARDSFGFVVNRVLVPMINEAINCVYEGIAPAEDVDAMMKLGANHPMGPLALADLIGLDIVLDIMETLSHGFEDPKYRPSPLLKQMRDAGYLGRKSGRGFFSYAPSR</sequence>
<dbReference type="PANTHER" id="PTHR48075:SF5">
    <property type="entry name" value="3-HYDROXYBUTYRYL-COA DEHYDROGENASE"/>
    <property type="match status" value="1"/>
</dbReference>
<evidence type="ECO:0000313" key="8">
    <source>
        <dbReference type="Proteomes" id="UP000249130"/>
    </source>
</evidence>
<evidence type="ECO:0000313" key="7">
    <source>
        <dbReference type="EMBL" id="RAI45979.1"/>
    </source>
</evidence>
<feature type="domain" description="3-hydroxyacyl-CoA dehydrogenase C-terminal" evidence="5">
    <location>
        <begin position="188"/>
        <end position="284"/>
    </location>
</feature>
<feature type="binding site" evidence="4">
    <location>
        <position position="35"/>
    </location>
    <ligand>
        <name>NAD(+)</name>
        <dbReference type="ChEBI" id="CHEBI:57540"/>
    </ligand>
</feature>
<keyword evidence="8" id="KW-1185">Reference proteome</keyword>
<dbReference type="EC" id="1.1.1.157" evidence="7"/>
<dbReference type="InterPro" id="IPR036291">
    <property type="entry name" value="NAD(P)-bd_dom_sf"/>
</dbReference>
<dbReference type="Pfam" id="PF00725">
    <property type="entry name" value="3HCDH"/>
    <property type="match status" value="1"/>
</dbReference>
<organism evidence="7 8">
    <name type="scientific">Rhodoplanes roseus</name>
    <dbReference type="NCBI Taxonomy" id="29409"/>
    <lineage>
        <taxon>Bacteria</taxon>
        <taxon>Pseudomonadati</taxon>
        <taxon>Pseudomonadota</taxon>
        <taxon>Alphaproteobacteria</taxon>
        <taxon>Hyphomicrobiales</taxon>
        <taxon>Nitrobacteraceae</taxon>
        <taxon>Rhodoplanes</taxon>
    </lineage>
</organism>
<evidence type="ECO:0000256" key="4">
    <source>
        <dbReference type="PIRSR" id="PIRSR000105-2"/>
    </source>
</evidence>
<reference evidence="7 8" key="1">
    <citation type="submission" date="2017-07" db="EMBL/GenBank/DDBJ databases">
        <title>Draft Genome Sequences of Select Purple Nonsulfur Bacteria.</title>
        <authorList>
            <person name="Lasarre B."/>
            <person name="Mckinlay J.B."/>
        </authorList>
    </citation>
    <scope>NUCLEOTIDE SEQUENCE [LARGE SCALE GENOMIC DNA]</scope>
    <source>
        <strain evidence="7 8">DSM 5909</strain>
    </source>
</reference>
<dbReference type="InterPro" id="IPR006180">
    <property type="entry name" value="3-OHacyl-CoA_DH_CS"/>
</dbReference>
<comment type="caution">
    <text evidence="7">The sequence shown here is derived from an EMBL/GenBank/DDBJ whole genome shotgun (WGS) entry which is preliminary data.</text>
</comment>
<evidence type="ECO:0000256" key="2">
    <source>
        <dbReference type="ARBA" id="ARBA00023002"/>
    </source>
</evidence>
<evidence type="ECO:0000259" key="6">
    <source>
        <dbReference type="Pfam" id="PF02737"/>
    </source>
</evidence>
<name>A0A327L4W7_9BRAD</name>
<dbReference type="GO" id="GO:0006635">
    <property type="term" value="P:fatty acid beta-oxidation"/>
    <property type="evidence" value="ECO:0007669"/>
    <property type="project" value="TreeGrafter"/>
</dbReference>
<feature type="binding site" evidence="4">
    <location>
        <begin position="12"/>
        <end position="17"/>
    </location>
    <ligand>
        <name>NAD(+)</name>
        <dbReference type="ChEBI" id="CHEBI:57540"/>
    </ligand>
</feature>
<dbReference type="FunFam" id="3.40.50.720:FF:000009">
    <property type="entry name" value="Fatty oxidation complex, alpha subunit"/>
    <property type="match status" value="1"/>
</dbReference>
<evidence type="ECO:0000259" key="5">
    <source>
        <dbReference type="Pfam" id="PF00725"/>
    </source>
</evidence>
<dbReference type="PANTHER" id="PTHR48075">
    <property type="entry name" value="3-HYDROXYACYL-COA DEHYDROGENASE FAMILY PROTEIN"/>
    <property type="match status" value="1"/>
</dbReference>